<keyword evidence="6 15" id="KW-0863">Zinc-finger</keyword>
<dbReference type="PROSITE" id="PS01242">
    <property type="entry name" value="ZF_FPG_1"/>
    <property type="match status" value="1"/>
</dbReference>
<dbReference type="EMBL" id="CP031165">
    <property type="protein sequence ID" value="AXV05757.1"/>
    <property type="molecule type" value="Genomic_DNA"/>
</dbReference>
<dbReference type="CDD" id="cd08971">
    <property type="entry name" value="AcNei2_N"/>
    <property type="match status" value="1"/>
</dbReference>
<evidence type="ECO:0000256" key="15">
    <source>
        <dbReference type="PROSITE-ProRule" id="PRU00391"/>
    </source>
</evidence>
<evidence type="ECO:0000256" key="9">
    <source>
        <dbReference type="ARBA" id="ARBA00023125"/>
    </source>
</evidence>
<dbReference type="Pfam" id="PF06831">
    <property type="entry name" value="H2TH"/>
    <property type="match status" value="1"/>
</dbReference>
<evidence type="ECO:0000256" key="5">
    <source>
        <dbReference type="ARBA" id="ARBA00022763"/>
    </source>
</evidence>
<dbReference type="AlphaFoldDB" id="A0A346XU60"/>
<dbReference type="InterPro" id="IPR010979">
    <property type="entry name" value="Ribosomal_uS13-like_H2TH"/>
</dbReference>
<keyword evidence="13" id="KW-0326">Glycosidase</keyword>
<evidence type="ECO:0000256" key="13">
    <source>
        <dbReference type="ARBA" id="ARBA00023295"/>
    </source>
</evidence>
<evidence type="ECO:0000256" key="7">
    <source>
        <dbReference type="ARBA" id="ARBA00022801"/>
    </source>
</evidence>
<evidence type="ECO:0000256" key="11">
    <source>
        <dbReference type="ARBA" id="ARBA00023239"/>
    </source>
</evidence>
<dbReference type="GO" id="GO:0003684">
    <property type="term" value="F:damaged DNA binding"/>
    <property type="evidence" value="ECO:0007669"/>
    <property type="project" value="InterPro"/>
</dbReference>
<evidence type="ECO:0000256" key="1">
    <source>
        <dbReference type="ARBA" id="ARBA00001947"/>
    </source>
</evidence>
<name>A0A346XU60_9ACTN</name>
<keyword evidence="4" id="KW-0479">Metal-binding</keyword>
<dbReference type="InterPro" id="IPR015887">
    <property type="entry name" value="DNA_glyclase_Znf_dom_DNA_BS"/>
</dbReference>
<keyword evidence="11" id="KW-0456">Lyase</keyword>
<keyword evidence="12" id="KW-0511">Multifunctional enzyme</keyword>
<protein>
    <recommendedName>
        <fullName evidence="3">DNA-(apurinic or apyrimidinic site) lyase</fullName>
        <ecNumber evidence="3">4.2.99.18</ecNumber>
    </recommendedName>
</protein>
<evidence type="ECO:0000256" key="3">
    <source>
        <dbReference type="ARBA" id="ARBA00012720"/>
    </source>
</evidence>
<dbReference type="OrthoDB" id="9800855at2"/>
<dbReference type="PROSITE" id="PS51066">
    <property type="entry name" value="ZF_FPG_2"/>
    <property type="match status" value="1"/>
</dbReference>
<dbReference type="PANTHER" id="PTHR42697">
    <property type="entry name" value="ENDONUCLEASE 8"/>
    <property type="match status" value="1"/>
</dbReference>
<proteinExistence type="inferred from homology"/>
<evidence type="ECO:0000259" key="17">
    <source>
        <dbReference type="PROSITE" id="PS51068"/>
    </source>
</evidence>
<evidence type="ECO:0000256" key="8">
    <source>
        <dbReference type="ARBA" id="ARBA00022833"/>
    </source>
</evidence>
<dbReference type="InterPro" id="IPR044090">
    <property type="entry name" value="Nei2_N"/>
</dbReference>
<gene>
    <name evidence="18" type="ORF">DVS28_a1056</name>
</gene>
<dbReference type="SUPFAM" id="SSF46946">
    <property type="entry name" value="S13-like H2TH domain"/>
    <property type="match status" value="1"/>
</dbReference>
<dbReference type="Pfam" id="PF06827">
    <property type="entry name" value="zf-FPG_IleRS"/>
    <property type="match status" value="1"/>
</dbReference>
<keyword evidence="7" id="KW-0378">Hydrolase</keyword>
<evidence type="ECO:0000256" key="14">
    <source>
        <dbReference type="ARBA" id="ARBA00044632"/>
    </source>
</evidence>
<dbReference type="InterPro" id="IPR012319">
    <property type="entry name" value="FPG_cat"/>
</dbReference>
<evidence type="ECO:0000256" key="2">
    <source>
        <dbReference type="ARBA" id="ARBA00009409"/>
    </source>
</evidence>
<dbReference type="KEGG" id="euz:DVS28_a1056"/>
<dbReference type="SMART" id="SM00898">
    <property type="entry name" value="Fapy_DNA_glyco"/>
    <property type="match status" value="1"/>
</dbReference>
<dbReference type="Pfam" id="PF01149">
    <property type="entry name" value="Fapy_DNA_glyco"/>
    <property type="match status" value="1"/>
</dbReference>
<evidence type="ECO:0000313" key="19">
    <source>
        <dbReference type="Proteomes" id="UP000264006"/>
    </source>
</evidence>
<dbReference type="InterPro" id="IPR035937">
    <property type="entry name" value="FPG_N"/>
</dbReference>
<feature type="domain" description="FPG-type" evidence="16">
    <location>
        <begin position="245"/>
        <end position="281"/>
    </location>
</feature>
<keyword evidence="8" id="KW-0862">Zinc</keyword>
<dbReference type="InterPro" id="IPR010663">
    <property type="entry name" value="Znf_FPG/IleRS"/>
</dbReference>
<accession>A0A346XU60</accession>
<evidence type="ECO:0000256" key="10">
    <source>
        <dbReference type="ARBA" id="ARBA00023204"/>
    </source>
</evidence>
<dbReference type="PANTHER" id="PTHR42697:SF1">
    <property type="entry name" value="ENDONUCLEASE 8"/>
    <property type="match status" value="1"/>
</dbReference>
<evidence type="ECO:0000256" key="4">
    <source>
        <dbReference type="ARBA" id="ARBA00022723"/>
    </source>
</evidence>
<sequence length="287" mass="31306">MPEGDTIFRAAATLQHAMAGKVITGVDTTVPQVRRLMPERLVGQTVERVEARGKHLLHWFDPSGLALHTHMRMTGSWHTYPPGGRWRKPAHFAKLVLRTADVEAVAFSVPVVELLSAAQVATHRSMANLGPDPLHVPEGEQLDLAESRKRLDTLADTPIGVALLDQRVLAGVGNVYKNEVLFICRVDPWTPVAEVPPEVRDRLLAVSAALLQANIAHGGSGRITTRPPAQVARLTGRQLGSESVWVYGKAGRPCPRCGTPIRSAALGDHARVTYWCTRCQGPGLHRR</sequence>
<dbReference type="GO" id="GO:0006284">
    <property type="term" value="P:base-excision repair"/>
    <property type="evidence" value="ECO:0007669"/>
    <property type="project" value="InterPro"/>
</dbReference>
<evidence type="ECO:0000259" key="16">
    <source>
        <dbReference type="PROSITE" id="PS51066"/>
    </source>
</evidence>
<dbReference type="Gene3D" id="1.10.8.50">
    <property type="match status" value="1"/>
</dbReference>
<dbReference type="SMART" id="SM01232">
    <property type="entry name" value="H2TH"/>
    <property type="match status" value="1"/>
</dbReference>
<evidence type="ECO:0000256" key="6">
    <source>
        <dbReference type="ARBA" id="ARBA00022771"/>
    </source>
</evidence>
<keyword evidence="10" id="KW-0234">DNA repair</keyword>
<dbReference type="Gene3D" id="3.20.190.10">
    <property type="entry name" value="MutM-like, N-terminal"/>
    <property type="match status" value="1"/>
</dbReference>
<reference evidence="18 19" key="1">
    <citation type="submission" date="2018-09" db="EMBL/GenBank/DDBJ databases">
        <title>Complete genome sequence of Euzebya sp. DY32-46 isolated from seawater of Pacific Ocean.</title>
        <authorList>
            <person name="Xu L."/>
            <person name="Wu Y.-H."/>
            <person name="Xu X.-W."/>
        </authorList>
    </citation>
    <scope>NUCLEOTIDE SEQUENCE [LARGE SCALE GENOMIC DNA]</scope>
    <source>
        <strain evidence="18 19">DY32-46</strain>
    </source>
</reference>
<comment type="cofactor">
    <cofactor evidence="1">
        <name>Zn(2+)</name>
        <dbReference type="ChEBI" id="CHEBI:29105"/>
    </cofactor>
</comment>
<keyword evidence="5" id="KW-0227">DNA damage</keyword>
<dbReference type="InterPro" id="IPR015886">
    <property type="entry name" value="H2TH_FPG"/>
</dbReference>
<organism evidence="18 19">
    <name type="scientific">Euzebya pacifica</name>
    <dbReference type="NCBI Taxonomy" id="1608957"/>
    <lineage>
        <taxon>Bacteria</taxon>
        <taxon>Bacillati</taxon>
        <taxon>Actinomycetota</taxon>
        <taxon>Nitriliruptoria</taxon>
        <taxon>Euzebyales</taxon>
    </lineage>
</organism>
<dbReference type="SUPFAM" id="SSF57716">
    <property type="entry name" value="Glucocorticoid receptor-like (DNA-binding domain)"/>
    <property type="match status" value="1"/>
</dbReference>
<dbReference type="GO" id="GO:0140078">
    <property type="term" value="F:class I DNA-(apurinic or apyrimidinic site) endonuclease activity"/>
    <property type="evidence" value="ECO:0007669"/>
    <property type="project" value="UniProtKB-EC"/>
</dbReference>
<dbReference type="GO" id="GO:0000703">
    <property type="term" value="F:oxidized pyrimidine nucleobase lesion DNA N-glycosylase activity"/>
    <property type="evidence" value="ECO:0007669"/>
    <property type="project" value="TreeGrafter"/>
</dbReference>
<keyword evidence="19" id="KW-1185">Reference proteome</keyword>
<dbReference type="RefSeq" id="WP_114590517.1">
    <property type="nucleotide sequence ID" value="NZ_CP031165.1"/>
</dbReference>
<dbReference type="Proteomes" id="UP000264006">
    <property type="component" value="Chromosome"/>
</dbReference>
<dbReference type="GO" id="GO:0008270">
    <property type="term" value="F:zinc ion binding"/>
    <property type="evidence" value="ECO:0007669"/>
    <property type="project" value="UniProtKB-KW"/>
</dbReference>
<dbReference type="PROSITE" id="PS51068">
    <property type="entry name" value="FPG_CAT"/>
    <property type="match status" value="1"/>
</dbReference>
<dbReference type="InterPro" id="IPR000214">
    <property type="entry name" value="Znf_DNA_glyclase/AP_lyase"/>
</dbReference>
<keyword evidence="9" id="KW-0238">DNA-binding</keyword>
<evidence type="ECO:0000256" key="12">
    <source>
        <dbReference type="ARBA" id="ARBA00023268"/>
    </source>
</evidence>
<comment type="similarity">
    <text evidence="2">Belongs to the FPG family.</text>
</comment>
<dbReference type="SUPFAM" id="SSF81624">
    <property type="entry name" value="N-terminal domain of MutM-like DNA repair proteins"/>
    <property type="match status" value="1"/>
</dbReference>
<evidence type="ECO:0000313" key="18">
    <source>
        <dbReference type="EMBL" id="AXV05757.1"/>
    </source>
</evidence>
<comment type="catalytic activity">
    <reaction evidence="14">
        <text>2'-deoxyribonucleotide-(2'-deoxyribose 5'-phosphate)-2'-deoxyribonucleotide-DNA = a 3'-end 2'-deoxyribonucleotide-(2,3-dehydro-2,3-deoxyribose 5'-phosphate)-DNA + a 5'-end 5'-phospho-2'-deoxyribonucleoside-DNA + H(+)</text>
        <dbReference type="Rhea" id="RHEA:66592"/>
        <dbReference type="Rhea" id="RHEA-COMP:13180"/>
        <dbReference type="Rhea" id="RHEA-COMP:16897"/>
        <dbReference type="Rhea" id="RHEA-COMP:17067"/>
        <dbReference type="ChEBI" id="CHEBI:15378"/>
        <dbReference type="ChEBI" id="CHEBI:136412"/>
        <dbReference type="ChEBI" id="CHEBI:157695"/>
        <dbReference type="ChEBI" id="CHEBI:167181"/>
        <dbReference type="EC" id="4.2.99.18"/>
    </reaction>
</comment>
<dbReference type="EC" id="4.2.99.18" evidence="3"/>
<feature type="domain" description="Formamidopyrimidine-DNA glycosylase catalytic" evidence="17">
    <location>
        <begin position="2"/>
        <end position="93"/>
    </location>
</feature>